<dbReference type="CDD" id="cd00077">
    <property type="entry name" value="HDc"/>
    <property type="match status" value="1"/>
</dbReference>
<gene>
    <name evidence="3" type="ORF">A2Y62_14970</name>
</gene>
<dbReference type="SMART" id="SM00471">
    <property type="entry name" value="HDc"/>
    <property type="match status" value="1"/>
</dbReference>
<evidence type="ECO:0000259" key="1">
    <source>
        <dbReference type="PROSITE" id="PS51831"/>
    </source>
</evidence>
<feature type="domain" description="HD-GYP" evidence="2">
    <location>
        <begin position="179"/>
        <end position="374"/>
    </location>
</feature>
<evidence type="ECO:0000313" key="4">
    <source>
        <dbReference type="Proteomes" id="UP000178943"/>
    </source>
</evidence>
<name>A0A1F5V4R1_9BACT</name>
<dbReference type="Gene3D" id="3.30.450.40">
    <property type="match status" value="1"/>
</dbReference>
<dbReference type="EMBL" id="MFGW01000250">
    <property type="protein sequence ID" value="OGF58405.1"/>
    <property type="molecule type" value="Genomic_DNA"/>
</dbReference>
<dbReference type="Pfam" id="PF13487">
    <property type="entry name" value="HD_5"/>
    <property type="match status" value="1"/>
</dbReference>
<dbReference type="Pfam" id="PF13185">
    <property type="entry name" value="GAF_2"/>
    <property type="match status" value="1"/>
</dbReference>
<protein>
    <submittedName>
        <fullName evidence="3">Uncharacterized protein</fullName>
    </submittedName>
</protein>
<evidence type="ECO:0000313" key="3">
    <source>
        <dbReference type="EMBL" id="OGF58405.1"/>
    </source>
</evidence>
<comment type="caution">
    <text evidence="3">The sequence shown here is derived from an EMBL/GenBank/DDBJ whole genome shotgun (WGS) entry which is preliminary data.</text>
</comment>
<organism evidence="3 4">
    <name type="scientific">Candidatus Fischerbacteria bacterium RBG_13_37_8</name>
    <dbReference type="NCBI Taxonomy" id="1817863"/>
    <lineage>
        <taxon>Bacteria</taxon>
        <taxon>Candidatus Fischeribacteriota</taxon>
    </lineage>
</organism>
<dbReference type="InterPro" id="IPR003607">
    <property type="entry name" value="HD/PDEase_dom"/>
</dbReference>
<dbReference type="InterPro" id="IPR029016">
    <property type="entry name" value="GAF-like_dom_sf"/>
</dbReference>
<dbReference type="SUPFAM" id="SSF55781">
    <property type="entry name" value="GAF domain-like"/>
    <property type="match status" value="1"/>
</dbReference>
<dbReference type="SMART" id="SM00065">
    <property type="entry name" value="GAF"/>
    <property type="match status" value="1"/>
</dbReference>
<dbReference type="PANTHER" id="PTHR43155:SF2">
    <property type="entry name" value="CYCLIC DI-GMP PHOSPHODIESTERASE PA4108"/>
    <property type="match status" value="1"/>
</dbReference>
<dbReference type="InterPro" id="IPR037522">
    <property type="entry name" value="HD_GYP_dom"/>
</dbReference>
<feature type="domain" description="HD" evidence="1">
    <location>
        <begin position="208"/>
        <end position="323"/>
    </location>
</feature>
<proteinExistence type="predicted"/>
<dbReference type="InterPro" id="IPR003018">
    <property type="entry name" value="GAF"/>
</dbReference>
<dbReference type="InterPro" id="IPR006674">
    <property type="entry name" value="HD_domain"/>
</dbReference>
<dbReference type="Gene3D" id="1.10.3210.10">
    <property type="entry name" value="Hypothetical protein af1432"/>
    <property type="match status" value="1"/>
</dbReference>
<dbReference type="PROSITE" id="PS51832">
    <property type="entry name" value="HD_GYP"/>
    <property type="match status" value="1"/>
</dbReference>
<accession>A0A1F5V4R1</accession>
<dbReference type="STRING" id="1817863.A2Y62_14970"/>
<dbReference type="Proteomes" id="UP000178943">
    <property type="component" value="Unassembled WGS sequence"/>
</dbReference>
<dbReference type="PROSITE" id="PS51831">
    <property type="entry name" value="HD"/>
    <property type="match status" value="1"/>
</dbReference>
<sequence>MQGYKILSNQGKVLQRNQLAKFSSILNSMLEPKEIQRQAMEAIINVVNSEVGSLLLLDGTTGELKFEVALGDKEEQIKEITLKKGEGIAGWVALHGKAVLINDCRHDRRFASSVDQKIAFATRNMICVPVKVKNKIIGVLQAINKKNNGKFNKDDLKLLASLSEQVAIALENARLFNELQQLFVDSAQALAEAIEKRDPYTGGHIWRVVNYSLAIANYLGMSPEEIFCLKLSAILHDIGKIGIDDHILRKPAPLDHSEFEIIQKHPALGAEIIKRIKKLEEILPGVLYHHERYDGKGYPYKLKGKEIPLIAKIIAIADTFDAICSSRPYRLGLTAQKGKQEILRCSGTQFDPSVVKAFIKAFDRGDITDIIEGRYSAAHQL</sequence>
<dbReference type="AlphaFoldDB" id="A0A1F5V4R1"/>
<dbReference type="SUPFAM" id="SSF109604">
    <property type="entry name" value="HD-domain/PDEase-like"/>
    <property type="match status" value="1"/>
</dbReference>
<reference evidence="3 4" key="1">
    <citation type="journal article" date="2016" name="Nat. Commun.">
        <title>Thousands of microbial genomes shed light on interconnected biogeochemical processes in an aquifer system.</title>
        <authorList>
            <person name="Anantharaman K."/>
            <person name="Brown C.T."/>
            <person name="Hug L.A."/>
            <person name="Sharon I."/>
            <person name="Castelle C.J."/>
            <person name="Probst A.J."/>
            <person name="Thomas B.C."/>
            <person name="Singh A."/>
            <person name="Wilkins M.J."/>
            <person name="Karaoz U."/>
            <person name="Brodie E.L."/>
            <person name="Williams K.H."/>
            <person name="Hubbard S.S."/>
            <person name="Banfield J.F."/>
        </authorList>
    </citation>
    <scope>NUCLEOTIDE SEQUENCE [LARGE SCALE GENOMIC DNA]</scope>
</reference>
<dbReference type="PANTHER" id="PTHR43155">
    <property type="entry name" value="CYCLIC DI-GMP PHOSPHODIESTERASE PA4108-RELATED"/>
    <property type="match status" value="1"/>
</dbReference>
<evidence type="ECO:0000259" key="2">
    <source>
        <dbReference type="PROSITE" id="PS51832"/>
    </source>
</evidence>